<dbReference type="SUPFAM" id="SSF48208">
    <property type="entry name" value="Six-hairpin glycosidases"/>
    <property type="match status" value="1"/>
</dbReference>
<sequence>MDSSIFQTTPFALALALLAGDAHAQLASAPPMSRAAVNVAKDGPTSLAPEYPMPYLRPSEQAIKAVMDRVLGYIDRETQVGMIDASGRDVGLKSLDTQSKFKPGFILTSYEWGVTYAGAMLAGDVTGDTRYTRYAADRINFVADVAAQYRKAGTDPKATPVRNMLAPDRLDDSGAMSAAFIKAQRAGIGDANVRPQIDTYLDWIANKQFRMADGTLARQRPLPVTLWLDDTYMSVPGLAQMGALTGERRYYDDAVRQVLQFSQRMFVADKGLYMHAWAEGMDPHPAFHWGRANGWALMAMVELLDVLPTDHPGRPAVLAQLRAHVAGLAKVQSGVGLWHQLLDRPDSYLETSASAMYAYAIARAVNRGWIDRRTYAPIAMLAWNGVSTKVSAAGEVEDVCVGTGVAFDAAFYYFRPRHVRASHGYGPVLLAGAEVIAMLRKGAPLDGGPGQGLIFQ</sequence>
<dbReference type="InterPro" id="IPR008928">
    <property type="entry name" value="6-hairpin_glycosidase_sf"/>
</dbReference>
<evidence type="ECO:0000313" key="4">
    <source>
        <dbReference type="Proteomes" id="UP001169764"/>
    </source>
</evidence>
<feature type="signal peptide" evidence="2">
    <location>
        <begin position="1"/>
        <end position="24"/>
    </location>
</feature>
<evidence type="ECO:0000256" key="2">
    <source>
        <dbReference type="SAM" id="SignalP"/>
    </source>
</evidence>
<name>A0ABT8Y5F2_9SPHN</name>
<feature type="chain" id="PRO_5046784207" evidence="2">
    <location>
        <begin position="25"/>
        <end position="456"/>
    </location>
</feature>
<accession>A0ABT8Y5F2</accession>
<dbReference type="PANTHER" id="PTHR33886:SF8">
    <property type="entry name" value="UNSATURATED RHAMNOGALACTURONAN HYDROLASE (EUROFUNG)"/>
    <property type="match status" value="1"/>
</dbReference>
<gene>
    <name evidence="3" type="ORF">Q4F19_04075</name>
</gene>
<evidence type="ECO:0000256" key="1">
    <source>
        <dbReference type="ARBA" id="ARBA00022801"/>
    </source>
</evidence>
<proteinExistence type="predicted"/>
<dbReference type="Proteomes" id="UP001169764">
    <property type="component" value="Unassembled WGS sequence"/>
</dbReference>
<evidence type="ECO:0000313" key="3">
    <source>
        <dbReference type="EMBL" id="MDO6413553.1"/>
    </source>
</evidence>
<reference evidence="3" key="1">
    <citation type="submission" date="2023-07" db="EMBL/GenBank/DDBJ databases">
        <authorList>
            <person name="Kim M."/>
        </authorList>
    </citation>
    <scope>NUCLEOTIDE SEQUENCE</scope>
    <source>
        <strain evidence="3">BIUV-7</strain>
    </source>
</reference>
<dbReference type="RefSeq" id="WP_303540106.1">
    <property type="nucleotide sequence ID" value="NZ_JAUOTP010000002.1"/>
</dbReference>
<keyword evidence="4" id="KW-1185">Reference proteome</keyword>
<dbReference type="GO" id="GO:0016787">
    <property type="term" value="F:hydrolase activity"/>
    <property type="evidence" value="ECO:0007669"/>
    <property type="project" value="UniProtKB-KW"/>
</dbReference>
<dbReference type="InterPro" id="IPR010905">
    <property type="entry name" value="Glyco_hydro_88"/>
</dbReference>
<keyword evidence="1 3" id="KW-0378">Hydrolase</keyword>
<dbReference type="Pfam" id="PF07470">
    <property type="entry name" value="Glyco_hydro_88"/>
    <property type="match status" value="1"/>
</dbReference>
<organism evidence="3 4">
    <name type="scientific">Sphingomonas natans</name>
    <dbReference type="NCBI Taxonomy" id="3063330"/>
    <lineage>
        <taxon>Bacteria</taxon>
        <taxon>Pseudomonadati</taxon>
        <taxon>Pseudomonadota</taxon>
        <taxon>Alphaproteobacteria</taxon>
        <taxon>Sphingomonadales</taxon>
        <taxon>Sphingomonadaceae</taxon>
        <taxon>Sphingomonas</taxon>
    </lineage>
</organism>
<protein>
    <submittedName>
        <fullName evidence="3">Glycoside hydrolase family 88 protein</fullName>
    </submittedName>
</protein>
<comment type="caution">
    <text evidence="3">The sequence shown here is derived from an EMBL/GenBank/DDBJ whole genome shotgun (WGS) entry which is preliminary data.</text>
</comment>
<dbReference type="InterPro" id="IPR012341">
    <property type="entry name" value="6hp_glycosidase-like_sf"/>
</dbReference>
<dbReference type="EMBL" id="JAUOTP010000002">
    <property type="protein sequence ID" value="MDO6413553.1"/>
    <property type="molecule type" value="Genomic_DNA"/>
</dbReference>
<dbReference type="Gene3D" id="1.50.10.10">
    <property type="match status" value="1"/>
</dbReference>
<dbReference type="InterPro" id="IPR052043">
    <property type="entry name" value="PolySaccharide_Degr_Enz"/>
</dbReference>
<keyword evidence="2" id="KW-0732">Signal</keyword>
<dbReference type="PANTHER" id="PTHR33886">
    <property type="entry name" value="UNSATURATED RHAMNOGALACTURONAN HYDROLASE (EUROFUNG)"/>
    <property type="match status" value="1"/>
</dbReference>